<dbReference type="EMBL" id="VOSW01000048">
    <property type="protein sequence ID" value="KAE8757341.1"/>
    <property type="molecule type" value="Genomic_DNA"/>
</dbReference>
<gene>
    <name evidence="1" type="ORF">FSO04_24285</name>
</gene>
<protein>
    <recommendedName>
        <fullName evidence="3">Lipoprotein</fullName>
    </recommendedName>
</protein>
<name>A0A6N6WAY3_9BURK</name>
<evidence type="ECO:0000313" key="2">
    <source>
        <dbReference type="Proteomes" id="UP000463700"/>
    </source>
</evidence>
<evidence type="ECO:0000313" key="1">
    <source>
        <dbReference type="EMBL" id="KAE8757341.1"/>
    </source>
</evidence>
<sequence>MKRMAMICATLALSGCATVHESYAPDGRKAYALNCSGWARGWDKCLRAAGNLCGAAGYTVVDRNEEDASSFGGGFSNGSGGYSGIQTKERTMMVECKPPG</sequence>
<accession>A0A6N6WAY3</accession>
<dbReference type="RefSeq" id="WP_154563232.1">
    <property type="nucleotide sequence ID" value="NZ_VOSW01000048.1"/>
</dbReference>
<organism evidence="1 2">
    <name type="scientific">Paraburkholderia madseniana</name>
    <dbReference type="NCBI Taxonomy" id="2599607"/>
    <lineage>
        <taxon>Bacteria</taxon>
        <taxon>Pseudomonadati</taxon>
        <taxon>Pseudomonadota</taxon>
        <taxon>Betaproteobacteria</taxon>
        <taxon>Burkholderiales</taxon>
        <taxon>Burkholderiaceae</taxon>
        <taxon>Paraburkholderia</taxon>
    </lineage>
</organism>
<dbReference type="Proteomes" id="UP000463700">
    <property type="component" value="Unassembled WGS sequence"/>
</dbReference>
<dbReference type="PROSITE" id="PS51257">
    <property type="entry name" value="PROKAR_LIPOPROTEIN"/>
    <property type="match status" value="1"/>
</dbReference>
<reference evidence="1 2" key="1">
    <citation type="journal article" date="2020" name="Int. J. Syst. Evol. Microbiol.">
        <title>Paraburkholderia madseniana sp. nov., a phenolic acid-degrading bacterium isolated from acidic forest soil.</title>
        <authorList>
            <person name="Wilhelm R.C."/>
            <person name="Murphy S.J.L."/>
            <person name="Feriancek N.M."/>
            <person name="Karasz D.C."/>
            <person name="DeRito C.M."/>
            <person name="Newman J.D."/>
            <person name="Buckley D.H."/>
        </authorList>
    </citation>
    <scope>NUCLEOTIDE SEQUENCE [LARGE SCALE GENOMIC DNA]</scope>
    <source>
        <strain evidence="1 2">RP11</strain>
    </source>
</reference>
<dbReference type="OrthoDB" id="8547628at2"/>
<proteinExistence type="predicted"/>
<comment type="caution">
    <text evidence="1">The sequence shown here is derived from an EMBL/GenBank/DDBJ whole genome shotgun (WGS) entry which is preliminary data.</text>
</comment>
<dbReference type="AlphaFoldDB" id="A0A6N6WAY3"/>
<evidence type="ECO:0008006" key="3">
    <source>
        <dbReference type="Google" id="ProtNLM"/>
    </source>
</evidence>